<dbReference type="PROSITE" id="PS00729">
    <property type="entry name" value="AP_NUCLEASE_F2_1"/>
    <property type="match status" value="1"/>
</dbReference>
<feature type="binding site" evidence="9">
    <location>
        <position position="107"/>
    </location>
    <ligand>
        <name>Zn(2+)</name>
        <dbReference type="ChEBI" id="CHEBI:29105"/>
        <label>1</label>
    </ligand>
</feature>
<evidence type="ECO:0000256" key="9">
    <source>
        <dbReference type="HAMAP-Rule" id="MF_00152"/>
    </source>
</evidence>
<keyword evidence="4 9" id="KW-0255">Endonuclease</keyword>
<protein>
    <recommendedName>
        <fullName evidence="9">Probable endonuclease 4</fullName>
        <ecNumber evidence="9">3.1.21.2</ecNumber>
    </recommendedName>
    <alternativeName>
        <fullName evidence="9">Endodeoxyribonuclease IV</fullName>
    </alternativeName>
    <alternativeName>
        <fullName evidence="9">Endonuclease IV</fullName>
    </alternativeName>
</protein>
<dbReference type="GO" id="GO:0003906">
    <property type="term" value="F:DNA-(apurinic or apyrimidinic site) endonuclease activity"/>
    <property type="evidence" value="ECO:0007669"/>
    <property type="project" value="TreeGrafter"/>
</dbReference>
<evidence type="ECO:0000256" key="3">
    <source>
        <dbReference type="ARBA" id="ARBA00022723"/>
    </source>
</evidence>
<keyword evidence="2 9" id="KW-0540">Nuclease</keyword>
<evidence type="ECO:0000256" key="6">
    <source>
        <dbReference type="ARBA" id="ARBA00022801"/>
    </source>
</evidence>
<name>A0A6V8NE81_9BACT</name>
<dbReference type="PROSITE" id="PS00730">
    <property type="entry name" value="AP_NUCLEASE_F2_2"/>
    <property type="match status" value="1"/>
</dbReference>
<dbReference type="RefSeq" id="WP_183362671.1">
    <property type="nucleotide sequence ID" value="NZ_BLXZ01000008.1"/>
</dbReference>
<dbReference type="SMART" id="SM00518">
    <property type="entry name" value="AP2Ec"/>
    <property type="match status" value="1"/>
</dbReference>
<evidence type="ECO:0000256" key="7">
    <source>
        <dbReference type="ARBA" id="ARBA00022833"/>
    </source>
</evidence>
<dbReference type="PROSITE" id="PS51432">
    <property type="entry name" value="AP_NUCLEASE_F2_4"/>
    <property type="match status" value="1"/>
</dbReference>
<organism evidence="11 12">
    <name type="scientific">Geomonas limicola</name>
    <dbReference type="NCBI Taxonomy" id="2740186"/>
    <lineage>
        <taxon>Bacteria</taxon>
        <taxon>Pseudomonadati</taxon>
        <taxon>Thermodesulfobacteriota</taxon>
        <taxon>Desulfuromonadia</taxon>
        <taxon>Geobacterales</taxon>
        <taxon>Geobacteraceae</taxon>
        <taxon>Geomonas</taxon>
    </lineage>
</organism>
<proteinExistence type="inferred from homology"/>
<dbReference type="CDD" id="cd00019">
    <property type="entry name" value="AP2Ec"/>
    <property type="match status" value="1"/>
</dbReference>
<evidence type="ECO:0000259" key="10">
    <source>
        <dbReference type="Pfam" id="PF01261"/>
    </source>
</evidence>
<dbReference type="GO" id="GO:0006284">
    <property type="term" value="P:base-excision repair"/>
    <property type="evidence" value="ECO:0007669"/>
    <property type="project" value="TreeGrafter"/>
</dbReference>
<dbReference type="EMBL" id="BLXZ01000008">
    <property type="protein sequence ID" value="GFO70087.1"/>
    <property type="molecule type" value="Genomic_DNA"/>
</dbReference>
<reference evidence="12" key="1">
    <citation type="submission" date="2020-06" db="EMBL/GenBank/DDBJ databases">
        <title>Draft genomic sequecing of Geomonas sp. Red745.</title>
        <authorList>
            <person name="Itoh H."/>
            <person name="Xu Z.X."/>
            <person name="Ushijima N."/>
            <person name="Masuda Y."/>
            <person name="Shiratori Y."/>
            <person name="Senoo K."/>
        </authorList>
    </citation>
    <scope>NUCLEOTIDE SEQUENCE [LARGE SCALE GENOMIC DNA]</scope>
    <source>
        <strain evidence="12">Red745</strain>
    </source>
</reference>
<dbReference type="InterPro" id="IPR018246">
    <property type="entry name" value="AP_endonuc_F2_Zn_BS"/>
</dbReference>
<gene>
    <name evidence="9 11" type="primary">nfo</name>
    <name evidence="11" type="ORF">GMLC_36660</name>
</gene>
<feature type="binding site" evidence="9">
    <location>
        <position position="181"/>
    </location>
    <ligand>
        <name>Zn(2+)</name>
        <dbReference type="ChEBI" id="CHEBI:29105"/>
        <label>3</label>
    </ligand>
</feature>
<evidence type="ECO:0000313" key="12">
    <source>
        <dbReference type="Proteomes" id="UP000587586"/>
    </source>
</evidence>
<comment type="catalytic activity">
    <reaction evidence="9">
        <text>Endonucleolytic cleavage to 5'-phosphooligonucleotide end-products.</text>
        <dbReference type="EC" id="3.1.21.2"/>
    </reaction>
</comment>
<dbReference type="Gene3D" id="3.20.20.150">
    <property type="entry name" value="Divalent-metal-dependent TIM barrel enzymes"/>
    <property type="match status" value="1"/>
</dbReference>
<dbReference type="InterPro" id="IPR036237">
    <property type="entry name" value="Xyl_isomerase-like_sf"/>
</dbReference>
<dbReference type="InterPro" id="IPR013022">
    <property type="entry name" value="Xyl_isomerase-like_TIM-brl"/>
</dbReference>
<comment type="cofactor">
    <cofactor evidence="9">
        <name>Zn(2+)</name>
        <dbReference type="ChEBI" id="CHEBI:29105"/>
    </cofactor>
    <text evidence="9">Binds 3 Zn(2+) ions.</text>
</comment>
<comment type="caution">
    <text evidence="11">The sequence shown here is derived from an EMBL/GenBank/DDBJ whole genome shotgun (WGS) entry which is preliminary data.</text>
</comment>
<dbReference type="NCBIfam" id="TIGR00587">
    <property type="entry name" value="nfo"/>
    <property type="match status" value="1"/>
</dbReference>
<evidence type="ECO:0000256" key="2">
    <source>
        <dbReference type="ARBA" id="ARBA00022722"/>
    </source>
</evidence>
<keyword evidence="7 9" id="KW-0862">Zinc</keyword>
<feature type="binding site" evidence="9">
    <location>
        <position position="260"/>
    </location>
    <ligand>
        <name>Zn(2+)</name>
        <dbReference type="ChEBI" id="CHEBI:29105"/>
        <label>2</label>
    </ligand>
</feature>
<dbReference type="GO" id="GO:0008081">
    <property type="term" value="F:phosphoric diester hydrolase activity"/>
    <property type="evidence" value="ECO:0007669"/>
    <property type="project" value="TreeGrafter"/>
</dbReference>
<keyword evidence="8 9" id="KW-0234">DNA repair</keyword>
<evidence type="ECO:0000313" key="11">
    <source>
        <dbReference type="EMBL" id="GFO70087.1"/>
    </source>
</evidence>
<dbReference type="PROSITE" id="PS00731">
    <property type="entry name" value="AP_NUCLEASE_F2_3"/>
    <property type="match status" value="1"/>
</dbReference>
<feature type="binding site" evidence="9">
    <location>
        <position position="144"/>
    </location>
    <ligand>
        <name>Zn(2+)</name>
        <dbReference type="ChEBI" id="CHEBI:29105"/>
        <label>2</label>
    </ligand>
</feature>
<feature type="binding site" evidence="9">
    <location>
        <position position="228"/>
    </location>
    <ligand>
        <name>Zn(2+)</name>
        <dbReference type="ChEBI" id="CHEBI:29105"/>
        <label>3</label>
    </ligand>
</feature>
<comment type="function">
    <text evidence="9">Endonuclease IV plays a role in DNA repair. It cleaves phosphodiester bonds at apurinic or apyrimidinic (AP) sites, generating a 3'-hydroxyl group and a 5'-terminal sugar phosphate.</text>
</comment>
<feature type="binding site" evidence="9">
    <location>
        <position position="230"/>
    </location>
    <ligand>
        <name>Zn(2+)</name>
        <dbReference type="ChEBI" id="CHEBI:29105"/>
        <label>3</label>
    </ligand>
</feature>
<evidence type="ECO:0000256" key="5">
    <source>
        <dbReference type="ARBA" id="ARBA00022763"/>
    </source>
</evidence>
<feature type="binding site" evidence="9">
    <location>
        <position position="215"/>
    </location>
    <ligand>
        <name>Zn(2+)</name>
        <dbReference type="ChEBI" id="CHEBI:29105"/>
        <label>2</label>
    </ligand>
</feature>
<evidence type="ECO:0000256" key="4">
    <source>
        <dbReference type="ARBA" id="ARBA00022759"/>
    </source>
</evidence>
<dbReference type="AlphaFoldDB" id="A0A6V8NE81"/>
<dbReference type="InterPro" id="IPR001719">
    <property type="entry name" value="AP_endonuc_2"/>
</dbReference>
<dbReference type="FunFam" id="3.20.20.150:FF:000001">
    <property type="entry name" value="Probable endonuclease 4"/>
    <property type="match status" value="1"/>
</dbReference>
<dbReference type="PANTHER" id="PTHR21445">
    <property type="entry name" value="ENDONUCLEASE IV ENDODEOXYRIBONUCLEASE IV"/>
    <property type="match status" value="1"/>
</dbReference>
<keyword evidence="3 9" id="KW-0479">Metal-binding</keyword>
<keyword evidence="5 9" id="KW-0227">DNA damage</keyword>
<feature type="binding site" evidence="9">
    <location>
        <position position="67"/>
    </location>
    <ligand>
        <name>Zn(2+)</name>
        <dbReference type="ChEBI" id="CHEBI:29105"/>
        <label>1</label>
    </ligand>
</feature>
<keyword evidence="6 9" id="KW-0378">Hydrolase</keyword>
<feature type="domain" description="Xylose isomerase-like TIM barrel" evidence="10">
    <location>
        <begin position="26"/>
        <end position="267"/>
    </location>
</feature>
<dbReference type="EC" id="3.1.21.2" evidence="9"/>
<dbReference type="Pfam" id="PF01261">
    <property type="entry name" value="AP_endonuc_2"/>
    <property type="match status" value="1"/>
</dbReference>
<evidence type="ECO:0000256" key="8">
    <source>
        <dbReference type="ARBA" id="ARBA00023204"/>
    </source>
</evidence>
<dbReference type="Proteomes" id="UP000587586">
    <property type="component" value="Unassembled WGS sequence"/>
</dbReference>
<sequence>MDLLGAHVSIAGGIYNAPERGVAATCNAIQLFTQNANQWRGKMVSDADAKLFQDKLAATGITEVVSHDIYLINLAAAPGETRDKSLIAFREEMERCARLGIRKIVMHPGSHNGDGEAVGIRRICEAFDDLFPQVPQFTGKVLLENTAGQGTNLGYRFEHLKAIIEGTSFKDHFGVCIDTCHAFAAGYPISERDGYLRSFDELDQAVGLENVQAFHLNDSKKGLGCKVDRHEHIGSGALGLETFRLLMNDERFVSVPKFLETPKGDDDEMDRVNLKLLRSLIGT</sequence>
<dbReference type="SUPFAM" id="SSF51658">
    <property type="entry name" value="Xylose isomerase-like"/>
    <property type="match status" value="1"/>
</dbReference>
<dbReference type="GO" id="GO:0008833">
    <property type="term" value="F:deoxyribonuclease IV (phage-T4-induced) activity"/>
    <property type="evidence" value="ECO:0007669"/>
    <property type="project" value="UniProtKB-UniRule"/>
</dbReference>
<evidence type="ECO:0000256" key="1">
    <source>
        <dbReference type="ARBA" id="ARBA00005340"/>
    </source>
</evidence>
<comment type="similarity">
    <text evidence="1 9">Belongs to the AP endonuclease 2 family.</text>
</comment>
<feature type="binding site" evidence="9">
    <location>
        <position position="144"/>
    </location>
    <ligand>
        <name>Zn(2+)</name>
        <dbReference type="ChEBI" id="CHEBI:29105"/>
        <label>1</label>
    </ligand>
</feature>
<dbReference type="GO" id="GO:0008270">
    <property type="term" value="F:zinc ion binding"/>
    <property type="evidence" value="ECO:0007669"/>
    <property type="project" value="UniProtKB-UniRule"/>
</dbReference>
<accession>A0A6V8NE81</accession>
<dbReference type="HAMAP" id="MF_00152">
    <property type="entry name" value="Nfo"/>
    <property type="match status" value="1"/>
</dbReference>
<dbReference type="GO" id="GO:0003677">
    <property type="term" value="F:DNA binding"/>
    <property type="evidence" value="ECO:0007669"/>
    <property type="project" value="InterPro"/>
</dbReference>
<keyword evidence="12" id="KW-1185">Reference proteome</keyword>
<feature type="binding site" evidence="9">
    <location>
        <position position="178"/>
    </location>
    <ligand>
        <name>Zn(2+)</name>
        <dbReference type="ChEBI" id="CHEBI:29105"/>
        <label>2</label>
    </ligand>
</feature>
<dbReference type="PANTHER" id="PTHR21445:SF0">
    <property type="entry name" value="APURINIC-APYRIMIDINIC ENDONUCLEASE"/>
    <property type="match status" value="1"/>
</dbReference>